<proteinExistence type="predicted"/>
<evidence type="ECO:0000313" key="1">
    <source>
        <dbReference type="EMBL" id="MBX59425.1"/>
    </source>
</evidence>
<sequence length="44" mass="5205">MINHTLMIMIMLKLEPIYPRKLLLPCQTLFTVTLFSHMDIFIPS</sequence>
<name>A0A2P2PXL5_RHIMU</name>
<organism evidence="1">
    <name type="scientific">Rhizophora mucronata</name>
    <name type="common">Asiatic mangrove</name>
    <dbReference type="NCBI Taxonomy" id="61149"/>
    <lineage>
        <taxon>Eukaryota</taxon>
        <taxon>Viridiplantae</taxon>
        <taxon>Streptophyta</taxon>
        <taxon>Embryophyta</taxon>
        <taxon>Tracheophyta</taxon>
        <taxon>Spermatophyta</taxon>
        <taxon>Magnoliopsida</taxon>
        <taxon>eudicotyledons</taxon>
        <taxon>Gunneridae</taxon>
        <taxon>Pentapetalae</taxon>
        <taxon>rosids</taxon>
        <taxon>fabids</taxon>
        <taxon>Malpighiales</taxon>
        <taxon>Rhizophoraceae</taxon>
        <taxon>Rhizophora</taxon>
    </lineage>
</organism>
<reference evidence="1" key="1">
    <citation type="submission" date="2018-02" db="EMBL/GenBank/DDBJ databases">
        <title>Rhizophora mucronata_Transcriptome.</title>
        <authorList>
            <person name="Meera S.P."/>
            <person name="Sreeshan A."/>
            <person name="Augustine A."/>
        </authorList>
    </citation>
    <scope>NUCLEOTIDE SEQUENCE</scope>
    <source>
        <tissue evidence="1">Leaf</tissue>
    </source>
</reference>
<dbReference type="AlphaFoldDB" id="A0A2P2PXL5"/>
<dbReference type="EMBL" id="GGEC01078941">
    <property type="protein sequence ID" value="MBX59425.1"/>
    <property type="molecule type" value="Transcribed_RNA"/>
</dbReference>
<protein>
    <submittedName>
        <fullName evidence="1">Uncharacterized protein</fullName>
    </submittedName>
</protein>
<accession>A0A2P2PXL5</accession>